<reference evidence="1 2" key="1">
    <citation type="journal article" date="2013" name="Antonie Van Leeuwenhoek">
        <title>Actinoplanes hulinensis sp. nov., a novel actinomycete isolated from soybean root (Glycine max (L.) Merr).</title>
        <authorList>
            <person name="Shen Y."/>
            <person name="Liu C."/>
            <person name="Wang X."/>
            <person name="Zhao J."/>
            <person name="Jia F."/>
            <person name="Zhang Y."/>
            <person name="Wang L."/>
            <person name="Yang D."/>
            <person name="Xiang W."/>
        </authorList>
    </citation>
    <scope>NUCLEOTIDE SEQUENCE [LARGE SCALE GENOMIC DNA]</scope>
    <source>
        <strain evidence="1 2">NEAU-M9</strain>
    </source>
</reference>
<gene>
    <name evidence="1" type="ORF">KZ829_15235</name>
</gene>
<accession>A0ABS7B297</accession>
<protein>
    <submittedName>
        <fullName evidence="1">Uncharacterized protein</fullName>
    </submittedName>
</protein>
<proteinExistence type="predicted"/>
<dbReference type="Proteomes" id="UP001519863">
    <property type="component" value="Unassembled WGS sequence"/>
</dbReference>
<comment type="caution">
    <text evidence="1">The sequence shown here is derived from an EMBL/GenBank/DDBJ whole genome shotgun (WGS) entry which is preliminary data.</text>
</comment>
<evidence type="ECO:0000313" key="1">
    <source>
        <dbReference type="EMBL" id="MBW6435095.1"/>
    </source>
</evidence>
<evidence type="ECO:0000313" key="2">
    <source>
        <dbReference type="Proteomes" id="UP001519863"/>
    </source>
</evidence>
<name>A0ABS7B297_9ACTN</name>
<dbReference type="RefSeq" id="WP_220144551.1">
    <property type="nucleotide sequence ID" value="NZ_JAHXZI010000007.1"/>
</dbReference>
<organism evidence="1 2">
    <name type="scientific">Actinoplanes hulinensis</name>
    <dbReference type="NCBI Taxonomy" id="1144547"/>
    <lineage>
        <taxon>Bacteria</taxon>
        <taxon>Bacillati</taxon>
        <taxon>Actinomycetota</taxon>
        <taxon>Actinomycetes</taxon>
        <taxon>Micromonosporales</taxon>
        <taxon>Micromonosporaceae</taxon>
        <taxon>Actinoplanes</taxon>
    </lineage>
</organism>
<dbReference type="EMBL" id="JAHXZI010000007">
    <property type="protein sequence ID" value="MBW6435095.1"/>
    <property type="molecule type" value="Genomic_DNA"/>
</dbReference>
<keyword evidence="2" id="KW-1185">Reference proteome</keyword>
<sequence>MRGRSAPAARAAVDSVPALDYDLAMFTSGAGFPPRRRGDRLAGLLLGQIGKEIPPVLALAMVTFPVSRLPGAVGG</sequence>